<dbReference type="AlphaFoldDB" id="A0AAN0ICY7"/>
<proteinExistence type="predicted"/>
<keyword evidence="2" id="KW-0472">Membrane</keyword>
<evidence type="ECO:0000313" key="3">
    <source>
        <dbReference type="EnsemblMetazoa" id="XP_003385708.2"/>
    </source>
</evidence>
<feature type="transmembrane region" description="Helical" evidence="2">
    <location>
        <begin position="118"/>
        <end position="138"/>
    </location>
</feature>
<protein>
    <submittedName>
        <fullName evidence="3">Uncharacterized protein</fullName>
    </submittedName>
</protein>
<evidence type="ECO:0000313" key="4">
    <source>
        <dbReference type="Proteomes" id="UP000007879"/>
    </source>
</evidence>
<accession>A0AAN0ICY7</accession>
<dbReference type="EnsemblMetazoa" id="XM_003385660.3">
    <property type="protein sequence ID" value="XP_003385708.2"/>
    <property type="gene ID" value="LOC100636658"/>
</dbReference>
<name>A0AAN0ICY7_AMPQE</name>
<organism evidence="3 4">
    <name type="scientific">Amphimedon queenslandica</name>
    <name type="common">Sponge</name>
    <dbReference type="NCBI Taxonomy" id="400682"/>
    <lineage>
        <taxon>Eukaryota</taxon>
        <taxon>Metazoa</taxon>
        <taxon>Porifera</taxon>
        <taxon>Demospongiae</taxon>
        <taxon>Heteroscleromorpha</taxon>
        <taxon>Haplosclerida</taxon>
        <taxon>Niphatidae</taxon>
        <taxon>Amphimedon</taxon>
    </lineage>
</organism>
<dbReference type="RefSeq" id="XP_003385708.2">
    <property type="nucleotide sequence ID" value="XM_003385660.3"/>
</dbReference>
<feature type="transmembrane region" description="Helical" evidence="2">
    <location>
        <begin position="86"/>
        <end position="111"/>
    </location>
</feature>
<evidence type="ECO:0000256" key="2">
    <source>
        <dbReference type="SAM" id="Phobius"/>
    </source>
</evidence>
<dbReference type="GeneID" id="100636658"/>
<reference evidence="4" key="1">
    <citation type="journal article" date="2010" name="Nature">
        <title>The Amphimedon queenslandica genome and the evolution of animal complexity.</title>
        <authorList>
            <person name="Srivastava M."/>
            <person name="Simakov O."/>
            <person name="Chapman J."/>
            <person name="Fahey B."/>
            <person name="Gauthier M.E."/>
            <person name="Mitros T."/>
            <person name="Richards G.S."/>
            <person name="Conaco C."/>
            <person name="Dacre M."/>
            <person name="Hellsten U."/>
            <person name="Larroux C."/>
            <person name="Putnam N.H."/>
            <person name="Stanke M."/>
            <person name="Adamska M."/>
            <person name="Darling A."/>
            <person name="Degnan S.M."/>
            <person name="Oakley T.H."/>
            <person name="Plachetzki D.C."/>
            <person name="Zhai Y."/>
            <person name="Adamski M."/>
            <person name="Calcino A."/>
            <person name="Cummins S.F."/>
            <person name="Goodstein D.M."/>
            <person name="Harris C."/>
            <person name="Jackson D.J."/>
            <person name="Leys S.P."/>
            <person name="Shu S."/>
            <person name="Woodcroft B.J."/>
            <person name="Vervoort M."/>
            <person name="Kosik K.S."/>
            <person name="Manning G."/>
            <person name="Degnan B.M."/>
            <person name="Rokhsar D.S."/>
        </authorList>
    </citation>
    <scope>NUCLEOTIDE SEQUENCE [LARGE SCALE GENOMIC DNA]</scope>
</reference>
<sequence length="205" mass="22587">MVDFKLRKLTKLAIFSKPLPKMAGKSKPYSAPGYGTSSAPSSYSNGKKGSESSKGSDDIYNYSSGRSEAGPIYGGVTFFKTFSGRIVLGILVAILIIMFLVSFSLCVYGAVKYKTARYFALIINIILSTLVTVALMFWSYRGVLAPAMVWYIFVQCAFLFFQYVTTDIFALYEQQGVVPTSITPFEPGYNCTNVSLPHTPDPRCL</sequence>
<dbReference type="Proteomes" id="UP000007879">
    <property type="component" value="Unassembled WGS sequence"/>
</dbReference>
<feature type="region of interest" description="Disordered" evidence="1">
    <location>
        <begin position="20"/>
        <end position="56"/>
    </location>
</feature>
<dbReference type="KEGG" id="aqu:100636658"/>
<reference evidence="3" key="2">
    <citation type="submission" date="2024-06" db="UniProtKB">
        <authorList>
            <consortium name="EnsemblMetazoa"/>
        </authorList>
    </citation>
    <scope>IDENTIFICATION</scope>
</reference>
<keyword evidence="2" id="KW-1133">Transmembrane helix</keyword>
<feature type="transmembrane region" description="Helical" evidence="2">
    <location>
        <begin position="144"/>
        <end position="164"/>
    </location>
</feature>
<evidence type="ECO:0000256" key="1">
    <source>
        <dbReference type="SAM" id="MobiDB-lite"/>
    </source>
</evidence>
<keyword evidence="4" id="KW-1185">Reference proteome</keyword>
<keyword evidence="2" id="KW-0812">Transmembrane</keyword>